<reference evidence="3" key="1">
    <citation type="submission" date="2023-01" db="EMBL/GenBank/DDBJ databases">
        <title>Key to firefly adult light organ development and bioluminescence: homeobox transcription factors regulate luciferase expression and transportation to peroxisome.</title>
        <authorList>
            <person name="Fu X."/>
        </authorList>
    </citation>
    <scope>NUCLEOTIDE SEQUENCE [LARGE SCALE GENOMIC DNA]</scope>
</reference>
<keyword evidence="3" id="KW-1185">Reference proteome</keyword>
<evidence type="ECO:0000256" key="1">
    <source>
        <dbReference type="SAM" id="MobiDB-lite"/>
    </source>
</evidence>
<feature type="region of interest" description="Disordered" evidence="1">
    <location>
        <begin position="95"/>
        <end position="119"/>
    </location>
</feature>
<dbReference type="Proteomes" id="UP001353858">
    <property type="component" value="Unassembled WGS sequence"/>
</dbReference>
<sequence>MVISAVDVKKTKELTQRKERQNMEATRISNYRKYPALSSSACRNVERQPQMRIQLTTFAKIYDRHGISDSRSCISLGEILSTALSTLSNTATHNMQNESLNSDKPNISTSSLSTASQNTQTDCPLKNFFRSKSTQWYPSTSDFSTDQNYLFEICQVITSGHCNTSLSNRKPGKLAHSRWVTTANRILRLYISSENPSSSLMKLTEFIMNVYAPMWFSIKSQPTCNYGAKHLLKSIRLSRYLEKDLRDIVDPVIQRNGFFGHNENIILSMISDERKHIRELGLRRILKARSVLPQKTKNVRVFKLSALCFEANE</sequence>
<accession>A0AAN7PI50</accession>
<dbReference type="AlphaFoldDB" id="A0AAN7PI50"/>
<dbReference type="EMBL" id="JARPUR010000002">
    <property type="protein sequence ID" value="KAK4880956.1"/>
    <property type="molecule type" value="Genomic_DNA"/>
</dbReference>
<evidence type="ECO:0000313" key="3">
    <source>
        <dbReference type="Proteomes" id="UP001353858"/>
    </source>
</evidence>
<dbReference type="PANTHER" id="PTHR46409:SF1">
    <property type="entry name" value="HTH PSQ-TYPE DOMAIN-CONTAINING PROTEIN"/>
    <property type="match status" value="1"/>
</dbReference>
<evidence type="ECO:0000313" key="2">
    <source>
        <dbReference type="EMBL" id="KAK4880956.1"/>
    </source>
</evidence>
<protein>
    <submittedName>
        <fullName evidence="2">Uncharacterized protein</fullName>
    </submittedName>
</protein>
<dbReference type="PANTHER" id="PTHR46409">
    <property type="entry name" value="HTH PSQ-TYPE DOMAIN-CONTAINING PROTEIN"/>
    <property type="match status" value="1"/>
</dbReference>
<proteinExistence type="predicted"/>
<gene>
    <name evidence="2" type="ORF">RN001_004275</name>
</gene>
<comment type="caution">
    <text evidence="2">The sequence shown here is derived from an EMBL/GenBank/DDBJ whole genome shotgun (WGS) entry which is preliminary data.</text>
</comment>
<name>A0AAN7PI50_9COLE</name>
<organism evidence="2 3">
    <name type="scientific">Aquatica leii</name>
    <dbReference type="NCBI Taxonomy" id="1421715"/>
    <lineage>
        <taxon>Eukaryota</taxon>
        <taxon>Metazoa</taxon>
        <taxon>Ecdysozoa</taxon>
        <taxon>Arthropoda</taxon>
        <taxon>Hexapoda</taxon>
        <taxon>Insecta</taxon>
        <taxon>Pterygota</taxon>
        <taxon>Neoptera</taxon>
        <taxon>Endopterygota</taxon>
        <taxon>Coleoptera</taxon>
        <taxon>Polyphaga</taxon>
        <taxon>Elateriformia</taxon>
        <taxon>Elateroidea</taxon>
        <taxon>Lampyridae</taxon>
        <taxon>Luciolinae</taxon>
        <taxon>Aquatica</taxon>
    </lineage>
</organism>